<accession>A0A514CIV5</accession>
<evidence type="ECO:0008006" key="3">
    <source>
        <dbReference type="Google" id="ProtNLM"/>
    </source>
</evidence>
<dbReference type="RefSeq" id="WP_141615003.1">
    <property type="nucleotide sequence ID" value="NZ_CP041253.1"/>
</dbReference>
<proteinExistence type="predicted"/>
<dbReference type="OrthoDB" id="9806835at2"/>
<sequence>MIFYLEEVRADVLGAYHEFSSKKRRFHIDELKNYFLTGGEEDFTLMKLVDYHKVAYANTLSNGSLKNYRTTEKYLKRYLKEWLRTADIFLSEIETEPCLSPK</sequence>
<dbReference type="AlphaFoldDB" id="A0A514CIV5"/>
<dbReference type="KEGG" id="echi:FKX85_12250"/>
<name>A0A514CIV5_9BACT</name>
<evidence type="ECO:0000313" key="1">
    <source>
        <dbReference type="EMBL" id="QDH79762.1"/>
    </source>
</evidence>
<dbReference type="Proteomes" id="UP000316614">
    <property type="component" value="Chromosome"/>
</dbReference>
<organism evidence="1 2">
    <name type="scientific">Echinicola soli</name>
    <dbReference type="NCBI Taxonomy" id="2591634"/>
    <lineage>
        <taxon>Bacteria</taxon>
        <taxon>Pseudomonadati</taxon>
        <taxon>Bacteroidota</taxon>
        <taxon>Cytophagia</taxon>
        <taxon>Cytophagales</taxon>
        <taxon>Cyclobacteriaceae</taxon>
        <taxon>Echinicola</taxon>
    </lineage>
</organism>
<protein>
    <recommendedName>
        <fullName evidence="3">Phage integrase SAM-like domain-containing protein</fullName>
    </recommendedName>
</protein>
<reference evidence="1 2" key="1">
    <citation type="submission" date="2019-06" db="EMBL/GenBank/DDBJ databases">
        <title>Echinicola alkalisoli sp. nov. isolated from saline soil.</title>
        <authorList>
            <person name="Sun J.-Q."/>
            <person name="Xu L."/>
        </authorList>
    </citation>
    <scope>NUCLEOTIDE SEQUENCE [LARGE SCALE GENOMIC DNA]</scope>
    <source>
        <strain evidence="1 2">LN3S3</strain>
    </source>
</reference>
<dbReference type="EMBL" id="CP041253">
    <property type="protein sequence ID" value="QDH79762.1"/>
    <property type="molecule type" value="Genomic_DNA"/>
</dbReference>
<gene>
    <name evidence="1" type="ORF">FKX85_12250</name>
</gene>
<evidence type="ECO:0000313" key="2">
    <source>
        <dbReference type="Proteomes" id="UP000316614"/>
    </source>
</evidence>
<keyword evidence="2" id="KW-1185">Reference proteome</keyword>